<dbReference type="EMBL" id="BMAW01026593">
    <property type="protein sequence ID" value="GFT98034.1"/>
    <property type="molecule type" value="Genomic_DNA"/>
</dbReference>
<evidence type="ECO:0000313" key="2">
    <source>
        <dbReference type="Proteomes" id="UP000887013"/>
    </source>
</evidence>
<comment type="caution">
    <text evidence="1">The sequence shown here is derived from an EMBL/GenBank/DDBJ whole genome shotgun (WGS) entry which is preliminary data.</text>
</comment>
<sequence length="96" mass="11039">MTVGDTRSLLVLPQSTFMARSYIDDMLRAIVRTTVSICQVLFISETTFNHTYFMTLLTMSSRIWCTPKDFPNTRVLVNRTCLGRGWKVIAAVTKYH</sequence>
<protein>
    <submittedName>
        <fullName evidence="1">Uncharacterized protein</fullName>
    </submittedName>
</protein>
<dbReference type="AlphaFoldDB" id="A0A8X6Q6E8"/>
<reference evidence="1" key="1">
    <citation type="submission" date="2020-08" db="EMBL/GenBank/DDBJ databases">
        <title>Multicomponent nature underlies the extraordinary mechanical properties of spider dragline silk.</title>
        <authorList>
            <person name="Kono N."/>
            <person name="Nakamura H."/>
            <person name="Mori M."/>
            <person name="Yoshida Y."/>
            <person name="Ohtoshi R."/>
            <person name="Malay A.D."/>
            <person name="Moran D.A.P."/>
            <person name="Tomita M."/>
            <person name="Numata K."/>
            <person name="Arakawa K."/>
        </authorList>
    </citation>
    <scope>NUCLEOTIDE SEQUENCE</scope>
</reference>
<dbReference type="Proteomes" id="UP000887013">
    <property type="component" value="Unassembled WGS sequence"/>
</dbReference>
<gene>
    <name evidence="1" type="ORF">NPIL_21571</name>
</gene>
<name>A0A8X6Q6E8_NEPPI</name>
<evidence type="ECO:0000313" key="1">
    <source>
        <dbReference type="EMBL" id="GFT98034.1"/>
    </source>
</evidence>
<keyword evidence="2" id="KW-1185">Reference proteome</keyword>
<organism evidence="1 2">
    <name type="scientific">Nephila pilipes</name>
    <name type="common">Giant wood spider</name>
    <name type="synonym">Nephila maculata</name>
    <dbReference type="NCBI Taxonomy" id="299642"/>
    <lineage>
        <taxon>Eukaryota</taxon>
        <taxon>Metazoa</taxon>
        <taxon>Ecdysozoa</taxon>
        <taxon>Arthropoda</taxon>
        <taxon>Chelicerata</taxon>
        <taxon>Arachnida</taxon>
        <taxon>Araneae</taxon>
        <taxon>Araneomorphae</taxon>
        <taxon>Entelegynae</taxon>
        <taxon>Araneoidea</taxon>
        <taxon>Nephilidae</taxon>
        <taxon>Nephila</taxon>
    </lineage>
</organism>
<proteinExistence type="predicted"/>
<accession>A0A8X6Q6E8</accession>